<organism evidence="1">
    <name type="scientific">marine sediment metagenome</name>
    <dbReference type="NCBI Taxonomy" id="412755"/>
    <lineage>
        <taxon>unclassified sequences</taxon>
        <taxon>metagenomes</taxon>
        <taxon>ecological metagenomes</taxon>
    </lineage>
</organism>
<sequence length="145" mass="16149">KPYPIPRFSVKIPLLGICSGWIGRPISVTWDPMKTTVSGSRLIIKATPSADPVAMDVNFNDTLVKSFWWGEGAKGEQSEVVDVSVINGTNLFEAKACKHIGWIGTVDIDIDAYLEVTFEGETPQRPWGEVAWEWLFSVFPVHNRS</sequence>
<feature type="non-terminal residue" evidence="1">
    <location>
        <position position="1"/>
    </location>
</feature>
<accession>X1DIT2</accession>
<comment type="caution">
    <text evidence="1">The sequence shown here is derived from an EMBL/GenBank/DDBJ whole genome shotgun (WGS) entry which is preliminary data.</text>
</comment>
<evidence type="ECO:0000313" key="1">
    <source>
        <dbReference type="EMBL" id="GAH04924.1"/>
    </source>
</evidence>
<proteinExistence type="predicted"/>
<dbReference type="AlphaFoldDB" id="X1DIT2"/>
<dbReference type="EMBL" id="BART01020613">
    <property type="protein sequence ID" value="GAH04924.1"/>
    <property type="molecule type" value="Genomic_DNA"/>
</dbReference>
<gene>
    <name evidence="1" type="ORF">S01H4_38245</name>
</gene>
<reference evidence="1" key="1">
    <citation type="journal article" date="2014" name="Front. Microbiol.">
        <title>High frequency of phylogenetically diverse reductive dehalogenase-homologous genes in deep subseafloor sedimentary metagenomes.</title>
        <authorList>
            <person name="Kawai M."/>
            <person name="Futagami T."/>
            <person name="Toyoda A."/>
            <person name="Takaki Y."/>
            <person name="Nishi S."/>
            <person name="Hori S."/>
            <person name="Arai W."/>
            <person name="Tsubouchi T."/>
            <person name="Morono Y."/>
            <person name="Uchiyama I."/>
            <person name="Ito T."/>
            <person name="Fujiyama A."/>
            <person name="Inagaki F."/>
            <person name="Takami H."/>
        </authorList>
    </citation>
    <scope>NUCLEOTIDE SEQUENCE</scope>
    <source>
        <strain evidence="1">Expedition CK06-06</strain>
    </source>
</reference>
<name>X1DIT2_9ZZZZ</name>
<protein>
    <submittedName>
        <fullName evidence="1">Uncharacterized protein</fullName>
    </submittedName>
</protein>